<dbReference type="AlphaFoldDB" id="A0A8E2EUN6"/>
<protein>
    <submittedName>
        <fullName evidence="1">Uncharacterized protein</fullName>
    </submittedName>
</protein>
<evidence type="ECO:0000313" key="2">
    <source>
        <dbReference type="Proteomes" id="UP000250140"/>
    </source>
</evidence>
<gene>
    <name evidence="1" type="ORF">AOQ84DRAFT_391052</name>
</gene>
<name>A0A8E2EUN6_9PEZI</name>
<dbReference type="EMBL" id="KV750361">
    <property type="protein sequence ID" value="OCL05151.1"/>
    <property type="molecule type" value="Genomic_DNA"/>
</dbReference>
<proteinExistence type="predicted"/>
<keyword evidence="2" id="KW-1185">Reference proteome</keyword>
<sequence length="264" mass="27627">MNYFDIDGGLLWPEFDTQGPTLPARSFSSHPYLQQSPRFPPILPRNPHIKPRIPPQKPHRPEPHCIACTPAAHRSPSTNRVTHLARTRGLVAAAAADALVDGVEGAHSGRAGVEAGLALEGAGGDGHEANADQVGLADLKGIAAAVAVRGGTEAEVLVVRREDVGGDGGAVGDGVVGRKEAGCADFVAEGCVLVGLEGEDVFVVVDGDGALEDENADPAMAVLSVPWFVCFQRIPSSVSWQQITFGSLSESPKLVLCQPSKYFI</sequence>
<organism evidence="1 2">
    <name type="scientific">Glonium stellatum</name>
    <dbReference type="NCBI Taxonomy" id="574774"/>
    <lineage>
        <taxon>Eukaryota</taxon>
        <taxon>Fungi</taxon>
        <taxon>Dikarya</taxon>
        <taxon>Ascomycota</taxon>
        <taxon>Pezizomycotina</taxon>
        <taxon>Dothideomycetes</taxon>
        <taxon>Pleosporomycetidae</taxon>
        <taxon>Gloniales</taxon>
        <taxon>Gloniaceae</taxon>
        <taxon>Glonium</taxon>
    </lineage>
</organism>
<evidence type="ECO:0000313" key="1">
    <source>
        <dbReference type="EMBL" id="OCL05151.1"/>
    </source>
</evidence>
<reference evidence="1 2" key="1">
    <citation type="journal article" date="2016" name="Nat. Commun.">
        <title>Ectomycorrhizal ecology is imprinted in the genome of the dominant symbiotic fungus Cenococcum geophilum.</title>
        <authorList>
            <consortium name="DOE Joint Genome Institute"/>
            <person name="Peter M."/>
            <person name="Kohler A."/>
            <person name="Ohm R.A."/>
            <person name="Kuo A."/>
            <person name="Krutzmann J."/>
            <person name="Morin E."/>
            <person name="Arend M."/>
            <person name="Barry K.W."/>
            <person name="Binder M."/>
            <person name="Choi C."/>
            <person name="Clum A."/>
            <person name="Copeland A."/>
            <person name="Grisel N."/>
            <person name="Haridas S."/>
            <person name="Kipfer T."/>
            <person name="LaButti K."/>
            <person name="Lindquist E."/>
            <person name="Lipzen A."/>
            <person name="Maire R."/>
            <person name="Meier B."/>
            <person name="Mihaltcheva S."/>
            <person name="Molinier V."/>
            <person name="Murat C."/>
            <person name="Poggeler S."/>
            <person name="Quandt C.A."/>
            <person name="Sperisen C."/>
            <person name="Tritt A."/>
            <person name="Tisserant E."/>
            <person name="Crous P.W."/>
            <person name="Henrissat B."/>
            <person name="Nehls U."/>
            <person name="Egli S."/>
            <person name="Spatafora J.W."/>
            <person name="Grigoriev I.V."/>
            <person name="Martin F.M."/>
        </authorList>
    </citation>
    <scope>NUCLEOTIDE SEQUENCE [LARGE SCALE GENOMIC DNA]</scope>
    <source>
        <strain evidence="1 2">CBS 207.34</strain>
    </source>
</reference>
<dbReference type="Proteomes" id="UP000250140">
    <property type="component" value="Unassembled WGS sequence"/>
</dbReference>
<accession>A0A8E2EUN6</accession>